<comment type="caution">
    <text evidence="1">The sequence shown here is derived from an EMBL/GenBank/DDBJ whole genome shotgun (WGS) entry which is preliminary data.</text>
</comment>
<keyword evidence="2" id="KW-1185">Reference proteome</keyword>
<dbReference type="EMBL" id="CM041541">
    <property type="protein sequence ID" value="KAI3366057.1"/>
    <property type="molecule type" value="Genomic_DNA"/>
</dbReference>
<proteinExistence type="predicted"/>
<protein>
    <submittedName>
        <fullName evidence="1">Uncharacterized protein</fullName>
    </submittedName>
</protein>
<accession>A0ACB8WDR5</accession>
<evidence type="ECO:0000313" key="2">
    <source>
        <dbReference type="Proteomes" id="UP000831701"/>
    </source>
</evidence>
<gene>
    <name evidence="1" type="ORF">L3Q82_009713</name>
</gene>
<evidence type="ECO:0000313" key="1">
    <source>
        <dbReference type="EMBL" id="KAI3366057.1"/>
    </source>
</evidence>
<name>A0ACB8WDR5_9TELE</name>
<sequence>MKVLDYNILVPTLIVEGQDDDLILGSNVIKHLIRVLKVSGDFWEKVSLSDKMSGEDESLLRLLTAIDKWKGGEIPDKVGFVKLKHAVILEPMKEHLVWGRLPSHKCLSAGSTVIVEPIWTVGRPRILFTAFGCVTTNLSDCLIGGCLPSHYEKLRMALNDMEEREIIRKSTSEYASPLVLVWKKNGDLRLCTDFRWLNACTIKDAHPLPHQADALAALGGNAFFSTMDLTSGYYNVEVHEEDKRFTAFTSPFGLYEYNRLPQGLCNSPATFMRMMMSIFGDQNFLSLLCYLDDILVFAPNEQLALQRLEMVFERLKVHNLKLAPKKCHFMRSSVKFLGHIVSKDGISTDPEKVKAIADLTERDLMDGKTNIPSPSKIRSFLGMVGFYQQFFEGYSRISKPLFALTSGVKKPRGMQGKRSTPMTRKLTSADWTPECSEAFQKLKQALLDNASLSHPDFSKPFLLSVDASSNGLGAVLSQLTEGHDVARPIAFASKSLNYAQSRYPAHRLEFLALKWAVCDKFSHWLRGHQFTVWTDNNPLTYILSKPKLDACEQRWVAKLAPYDFEIKYVPGPKTVVADALSREPFVHPSVLHRLTRVPYGALLRRMA</sequence>
<reference evidence="1" key="1">
    <citation type="submission" date="2022-04" db="EMBL/GenBank/DDBJ databases">
        <title>Jade perch genome.</title>
        <authorList>
            <person name="Chao B."/>
        </authorList>
    </citation>
    <scope>NUCLEOTIDE SEQUENCE</scope>
    <source>
        <strain evidence="1">CB-2022</strain>
    </source>
</reference>
<organism evidence="1 2">
    <name type="scientific">Scortum barcoo</name>
    <name type="common">barcoo grunter</name>
    <dbReference type="NCBI Taxonomy" id="214431"/>
    <lineage>
        <taxon>Eukaryota</taxon>
        <taxon>Metazoa</taxon>
        <taxon>Chordata</taxon>
        <taxon>Craniata</taxon>
        <taxon>Vertebrata</taxon>
        <taxon>Euteleostomi</taxon>
        <taxon>Actinopterygii</taxon>
        <taxon>Neopterygii</taxon>
        <taxon>Teleostei</taxon>
        <taxon>Neoteleostei</taxon>
        <taxon>Acanthomorphata</taxon>
        <taxon>Eupercaria</taxon>
        <taxon>Centrarchiformes</taxon>
        <taxon>Terapontoidei</taxon>
        <taxon>Terapontidae</taxon>
        <taxon>Scortum</taxon>
    </lineage>
</organism>
<dbReference type="Proteomes" id="UP000831701">
    <property type="component" value="Chromosome 11"/>
</dbReference>